<dbReference type="OrthoDB" id="9771846at2"/>
<gene>
    <name evidence="1" type="ORF">C4B24_01870</name>
</gene>
<dbReference type="Pfam" id="PF13692">
    <property type="entry name" value="Glyco_trans_1_4"/>
    <property type="match status" value="1"/>
</dbReference>
<evidence type="ECO:0008006" key="3">
    <source>
        <dbReference type="Google" id="ProtNLM"/>
    </source>
</evidence>
<comment type="caution">
    <text evidence="1">The sequence shown here is derived from an EMBL/GenBank/DDBJ whole genome shotgun (WGS) entry which is preliminary data.</text>
</comment>
<dbReference type="EMBL" id="PSZO01000006">
    <property type="protein sequence ID" value="TCG11484.1"/>
    <property type="molecule type" value="Genomic_DNA"/>
</dbReference>
<organism evidence="1 2">
    <name type="scientific">Mycoplasma marinum</name>
    <dbReference type="NCBI Taxonomy" id="1937190"/>
    <lineage>
        <taxon>Bacteria</taxon>
        <taxon>Bacillati</taxon>
        <taxon>Mycoplasmatota</taxon>
        <taxon>Mollicutes</taxon>
        <taxon>Mycoplasmataceae</taxon>
        <taxon>Mycoplasma</taxon>
    </lineage>
</organism>
<keyword evidence="2" id="KW-1185">Reference proteome</keyword>
<dbReference type="SUPFAM" id="SSF53756">
    <property type="entry name" value="UDP-Glycosyltransferase/glycogen phosphorylase"/>
    <property type="match status" value="1"/>
</dbReference>
<dbReference type="RefSeq" id="WP_131598785.1">
    <property type="nucleotide sequence ID" value="NZ_CBDBYK010000004.1"/>
</dbReference>
<dbReference type="Gene3D" id="3.40.50.2000">
    <property type="entry name" value="Glycogen Phosphorylase B"/>
    <property type="match status" value="2"/>
</dbReference>
<evidence type="ECO:0000313" key="1">
    <source>
        <dbReference type="EMBL" id="TCG11484.1"/>
    </source>
</evidence>
<accession>A0A4R0XLW4</accession>
<dbReference type="Proteomes" id="UP000294192">
    <property type="component" value="Unassembled WGS sequence"/>
</dbReference>
<proteinExistence type="predicted"/>
<evidence type="ECO:0000313" key="2">
    <source>
        <dbReference type="Proteomes" id="UP000294192"/>
    </source>
</evidence>
<dbReference type="AlphaFoldDB" id="A0A4R0XLW4"/>
<name>A0A4R0XLW4_9MOLU</name>
<protein>
    <recommendedName>
        <fullName evidence="3">Glycosyl transferase family 1 domain-containing protein</fullName>
    </recommendedName>
</protein>
<reference evidence="1 2" key="1">
    <citation type="submission" date="2018-02" db="EMBL/GenBank/DDBJ databases">
        <title>Mycoplasma marinum and Mycoplasma todarodis sp. nov., moderately halophilic and psychrotolerant mycoplasmas isolated from cephalopods.</title>
        <authorList>
            <person name="Viver T."/>
        </authorList>
    </citation>
    <scope>NUCLEOTIDE SEQUENCE [LARGE SCALE GENOMIC DNA]</scope>
    <source>
        <strain evidence="1 2">PE</strain>
    </source>
</reference>
<sequence length="355" mass="41196">MKKIVILHYSLGGTGGLSKLSTTIANYWAEQGHKVTRIGLDEPYVKSPYKVSSKVKQMQLRKNMEVSTNKFTLKPSFIKGILTTLFPINIKIKERLNKELSKQDVIIVQNPMVLRWLNKKNKQKTTLYMHHQFGGGALMGKMIRFQARYIKKYIGRVVCLDPKTEKILNEKFKNIEFKFIPNFLNEKLGKINDKRDKITFMGRVAHIKNIDWIVEAAKEIDENIYIYGNIAPDYENIWNKMEKPKNLKYMGRTSESMKVLSETKIGLHTGKIEGYSLSMVESACSGNILVSADSWDSFDPQLKNIIHIASTKEEFIQSLKKALKQKNPSEKEIMKLREYFSFEKYIQNLESYIFI</sequence>